<name>A0A1L3J8Q7_9SPHN</name>
<evidence type="ECO:0000313" key="2">
    <source>
        <dbReference type="Proteomes" id="UP000242561"/>
    </source>
</evidence>
<accession>A0A1L3J8Q7</accession>
<dbReference type="KEGG" id="sphl:LPB140_00185"/>
<dbReference type="RefSeq" id="WP_072558165.1">
    <property type="nucleotide sequence ID" value="NZ_CP018154.1"/>
</dbReference>
<dbReference type="STRING" id="1913578.LPB140_00185"/>
<protein>
    <recommendedName>
        <fullName evidence="3">RHS repeat-associated core domain-containing protein</fullName>
    </recommendedName>
</protein>
<gene>
    <name evidence="1" type="ORF">LPB140_00185</name>
</gene>
<reference evidence="1 2" key="1">
    <citation type="submission" date="2016-11" db="EMBL/GenBank/DDBJ databases">
        <title>Sphingorhabdus sp. LPB0140, isolated from marine environment.</title>
        <authorList>
            <person name="Kim E."/>
            <person name="Yi H."/>
        </authorList>
    </citation>
    <scope>NUCLEOTIDE SEQUENCE [LARGE SCALE GENOMIC DNA]</scope>
    <source>
        <strain evidence="1 2">LPB0140</strain>
    </source>
</reference>
<sequence>MMDLSGLPRWRRALIPIAVNLTRASTTNGLNQYISTSTGAAFLYDANGNLTGDGSFSYTKTQENRLVQASGTNLRKTGRNLAL</sequence>
<dbReference type="AlphaFoldDB" id="A0A1L3J8Q7"/>
<dbReference type="EMBL" id="CP018154">
    <property type="protein sequence ID" value="APG61519.1"/>
    <property type="molecule type" value="Genomic_DNA"/>
</dbReference>
<organism evidence="1 2">
    <name type="scientific">Sphingorhabdus lutea</name>
    <dbReference type="NCBI Taxonomy" id="1913578"/>
    <lineage>
        <taxon>Bacteria</taxon>
        <taxon>Pseudomonadati</taxon>
        <taxon>Pseudomonadota</taxon>
        <taxon>Alphaproteobacteria</taxon>
        <taxon>Sphingomonadales</taxon>
        <taxon>Sphingomonadaceae</taxon>
        <taxon>Sphingorhabdus</taxon>
    </lineage>
</organism>
<proteinExistence type="predicted"/>
<evidence type="ECO:0008006" key="3">
    <source>
        <dbReference type="Google" id="ProtNLM"/>
    </source>
</evidence>
<dbReference type="Proteomes" id="UP000242561">
    <property type="component" value="Chromosome"/>
</dbReference>
<evidence type="ECO:0000313" key="1">
    <source>
        <dbReference type="EMBL" id="APG61519.1"/>
    </source>
</evidence>
<keyword evidence="2" id="KW-1185">Reference proteome</keyword>